<dbReference type="PANTHER" id="PTHR33627">
    <property type="entry name" value="TRANSPOSASE"/>
    <property type="match status" value="1"/>
</dbReference>
<dbReference type="SUPFAM" id="SSF53098">
    <property type="entry name" value="Ribonuclease H-like"/>
    <property type="match status" value="1"/>
</dbReference>
<dbReference type="InterPro" id="IPR038721">
    <property type="entry name" value="IS701-like_DDE_dom"/>
</dbReference>
<protein>
    <recommendedName>
        <fullName evidence="2">Transposase IS701-like DDE domain-containing protein</fullName>
    </recommendedName>
</protein>
<dbReference type="AlphaFoldDB" id="A0A0F9CZV8"/>
<comment type="caution">
    <text evidence="3">The sequence shown here is derived from an EMBL/GenBank/DDBJ whole genome shotgun (WGS) entry which is preliminary data.</text>
</comment>
<name>A0A0F9CZV8_9ZZZZ</name>
<dbReference type="PANTHER" id="PTHR33627:SF1">
    <property type="entry name" value="TRANSPOSASE"/>
    <property type="match status" value="1"/>
</dbReference>
<dbReference type="Pfam" id="PF13546">
    <property type="entry name" value="DDE_5"/>
    <property type="match status" value="1"/>
</dbReference>
<proteinExistence type="predicted"/>
<reference evidence="3" key="1">
    <citation type="journal article" date="2015" name="Nature">
        <title>Complex archaea that bridge the gap between prokaryotes and eukaryotes.</title>
        <authorList>
            <person name="Spang A."/>
            <person name="Saw J.H."/>
            <person name="Jorgensen S.L."/>
            <person name="Zaremba-Niedzwiedzka K."/>
            <person name="Martijn J."/>
            <person name="Lind A.E."/>
            <person name="van Eijk R."/>
            <person name="Schleper C."/>
            <person name="Guy L."/>
            <person name="Ettema T.J."/>
        </authorList>
    </citation>
    <scope>NUCLEOTIDE SEQUENCE</scope>
</reference>
<sequence>MERRFEIRRREILREAQVKPQVTKGMLDRLEKFTKPFVMSLGRSERKEHARVYIAGLLSDLQRKNVESIAYRHNQQRVNLQRFIGLAQWAHQPLLKELACQVGRELGQDDGVIVFDPSGHEKCGRDSVGVQRQWLGRLGKIDNGQVGVYMGYASRKEHALVDVRLYLSKEWAKDKVRRKKCGVPKEIRHQTRHDLALEMLQNSGRHLPHKWIAGDDEMGRSSRFRRDLRALGERYLLAVPSNTSIRELDSPPPAYSGRGKPPKQPFQGVQAWADSLDKKAWLRINVRDGERGPLVLEIAKTRVLARTERSYGQIAEELLVVTRSLDENGKMKRDYYLSNAPAHTPLKELARVIKAEHRVEDCLKRAKSEAGLSDYEVRTWAGWYHHQTLSLIATWFLIRETRRGKKIYSGPDRPSGSYSAGSAVAKRVRSQISGLVDAICAAKKRTQRVGSLSSLQTA</sequence>
<dbReference type="NCBIfam" id="NF033540">
    <property type="entry name" value="transpos_IS701"/>
    <property type="match status" value="1"/>
</dbReference>
<dbReference type="EMBL" id="LAZR01033830">
    <property type="protein sequence ID" value="KKL47001.1"/>
    <property type="molecule type" value="Genomic_DNA"/>
</dbReference>
<accession>A0A0F9CZV8</accession>
<evidence type="ECO:0000313" key="3">
    <source>
        <dbReference type="EMBL" id="KKL47001.1"/>
    </source>
</evidence>
<feature type="region of interest" description="Disordered" evidence="1">
    <location>
        <begin position="247"/>
        <end position="267"/>
    </location>
</feature>
<organism evidence="3">
    <name type="scientific">marine sediment metagenome</name>
    <dbReference type="NCBI Taxonomy" id="412755"/>
    <lineage>
        <taxon>unclassified sequences</taxon>
        <taxon>metagenomes</taxon>
        <taxon>ecological metagenomes</taxon>
    </lineage>
</organism>
<dbReference type="InterPro" id="IPR012337">
    <property type="entry name" value="RNaseH-like_sf"/>
</dbReference>
<dbReference type="InterPro" id="IPR039365">
    <property type="entry name" value="IS701-like"/>
</dbReference>
<evidence type="ECO:0000259" key="2">
    <source>
        <dbReference type="Pfam" id="PF13546"/>
    </source>
</evidence>
<feature type="domain" description="Transposase IS701-like DDE" evidence="2">
    <location>
        <begin position="37"/>
        <end position="293"/>
    </location>
</feature>
<gene>
    <name evidence="3" type="ORF">LCGC14_2339930</name>
</gene>
<evidence type="ECO:0000256" key="1">
    <source>
        <dbReference type="SAM" id="MobiDB-lite"/>
    </source>
</evidence>